<organism evidence="1 2">
    <name type="scientific">Trachymyrmex cornetzi</name>
    <dbReference type="NCBI Taxonomy" id="471704"/>
    <lineage>
        <taxon>Eukaryota</taxon>
        <taxon>Metazoa</taxon>
        <taxon>Ecdysozoa</taxon>
        <taxon>Arthropoda</taxon>
        <taxon>Hexapoda</taxon>
        <taxon>Insecta</taxon>
        <taxon>Pterygota</taxon>
        <taxon>Neoptera</taxon>
        <taxon>Endopterygota</taxon>
        <taxon>Hymenoptera</taxon>
        <taxon>Apocrita</taxon>
        <taxon>Aculeata</taxon>
        <taxon>Formicoidea</taxon>
        <taxon>Formicidae</taxon>
        <taxon>Myrmicinae</taxon>
        <taxon>Trachymyrmex</taxon>
    </lineage>
</organism>
<proteinExistence type="predicted"/>
<dbReference type="Proteomes" id="UP000078492">
    <property type="component" value="Unassembled WGS sequence"/>
</dbReference>
<evidence type="ECO:0000313" key="2">
    <source>
        <dbReference type="Proteomes" id="UP000078492"/>
    </source>
</evidence>
<keyword evidence="2" id="KW-1185">Reference proteome</keyword>
<dbReference type="EMBL" id="KQ981024">
    <property type="protein sequence ID" value="KYN10217.1"/>
    <property type="molecule type" value="Genomic_DNA"/>
</dbReference>
<name>A0A151ITC3_9HYME</name>
<accession>A0A151ITC3</accession>
<reference evidence="1 2" key="1">
    <citation type="submission" date="2015-09" db="EMBL/GenBank/DDBJ databases">
        <title>Trachymyrmex cornetzi WGS genome.</title>
        <authorList>
            <person name="Nygaard S."/>
            <person name="Hu H."/>
            <person name="Boomsma J."/>
            <person name="Zhang G."/>
        </authorList>
    </citation>
    <scope>NUCLEOTIDE SEQUENCE [LARGE SCALE GENOMIC DNA]</scope>
    <source>
        <strain evidence="1">Tcor2-1</strain>
        <tissue evidence="1">Whole body</tissue>
    </source>
</reference>
<dbReference type="STRING" id="471704.A0A151ITC3"/>
<dbReference type="AlphaFoldDB" id="A0A151ITC3"/>
<evidence type="ECO:0000313" key="1">
    <source>
        <dbReference type="EMBL" id="KYN10217.1"/>
    </source>
</evidence>
<protein>
    <submittedName>
        <fullName evidence="1">Uncharacterized protein</fullName>
    </submittedName>
</protein>
<gene>
    <name evidence="1" type="ORF">ALC57_17657</name>
</gene>
<sequence length="128" mass="15058">MPTLLASLSDPTTKQYSTALRSWWSFCKLNQVSLSPPPNRLSLGDKTLIRIPDRLKTSAPGRQPLFYFSHFSNHENTSARNVITEHRLQKEHDFDWDSVAILDEEPHYRKRLISKMIFIRRQTHRLNL</sequence>